<gene>
    <name evidence="6" type="ordered locus">KNP414_03352</name>
</gene>
<dbReference type="EMBL" id="CP002869">
    <property type="protein sequence ID" value="AEI41910.1"/>
    <property type="molecule type" value="Genomic_DNA"/>
</dbReference>
<dbReference type="Pfam" id="PF00440">
    <property type="entry name" value="TetR_N"/>
    <property type="match status" value="1"/>
</dbReference>
<reference evidence="6 7" key="2">
    <citation type="journal article" date="2013" name="Genome Announc.">
        <title>Genome Sequence of Growth-Improving Paenibacillus mucilaginosus Strain KNP414.</title>
        <authorList>
            <person name="Lu J.J."/>
            <person name="Wang J.F."/>
            <person name="Hu X.F."/>
        </authorList>
    </citation>
    <scope>NUCLEOTIDE SEQUENCE [LARGE SCALE GENOMIC DNA]</scope>
    <source>
        <strain evidence="6 7">KNP414</strain>
    </source>
</reference>
<dbReference type="KEGG" id="pms:KNP414_03352"/>
<feature type="domain" description="HTH tetR-type" evidence="5">
    <location>
        <begin position="5"/>
        <end position="65"/>
    </location>
</feature>
<accession>F8F622</accession>
<dbReference type="PRINTS" id="PR00455">
    <property type="entry name" value="HTHTETR"/>
</dbReference>
<evidence type="ECO:0000256" key="3">
    <source>
        <dbReference type="ARBA" id="ARBA00023163"/>
    </source>
</evidence>
<evidence type="ECO:0000313" key="7">
    <source>
        <dbReference type="Proteomes" id="UP000006620"/>
    </source>
</evidence>
<keyword evidence="3" id="KW-0804">Transcription</keyword>
<evidence type="ECO:0000256" key="1">
    <source>
        <dbReference type="ARBA" id="ARBA00023015"/>
    </source>
</evidence>
<keyword evidence="1" id="KW-0805">Transcription regulation</keyword>
<dbReference type="Pfam" id="PF16925">
    <property type="entry name" value="TetR_C_13"/>
    <property type="match status" value="1"/>
</dbReference>
<dbReference type="RefSeq" id="WP_013917069.1">
    <property type="nucleotide sequence ID" value="NC_015690.1"/>
</dbReference>
<evidence type="ECO:0000256" key="2">
    <source>
        <dbReference type="ARBA" id="ARBA00023125"/>
    </source>
</evidence>
<dbReference type="Proteomes" id="UP000006620">
    <property type="component" value="Chromosome"/>
</dbReference>
<dbReference type="PANTHER" id="PTHR47506">
    <property type="entry name" value="TRANSCRIPTIONAL REGULATORY PROTEIN"/>
    <property type="match status" value="1"/>
</dbReference>
<dbReference type="AlphaFoldDB" id="F8F622"/>
<dbReference type="InterPro" id="IPR001647">
    <property type="entry name" value="HTH_TetR"/>
</dbReference>
<sequence length="201" mass="21842">MRKGERTRQHIIEKSAGLFNQKGYAGSSIQDIIQVTGLTKGGVYRTFSSKDEIAQEAFDYSLRIVMEQFLKAAEEAETAIDKIMAVCAVYEDPVNHSPIEGGCPLLNTAVEADDGYLPLREKAAAAHGQFTAFLQSILDKGITNGELSSGLNTEAVASFVVSSLEGGVMASRLTRDNKHVGFVFQQIKLVLSTYQNGATFR</sequence>
<dbReference type="HOGENOM" id="CLU_069356_28_1_9"/>
<dbReference type="PROSITE" id="PS50977">
    <property type="entry name" value="HTH_TETR_2"/>
    <property type="match status" value="1"/>
</dbReference>
<dbReference type="PATRIC" id="fig|1036673.3.peg.3083"/>
<dbReference type="PANTHER" id="PTHR47506:SF3">
    <property type="entry name" value="HTH-TYPE TRANSCRIPTIONAL REGULATOR LMRA"/>
    <property type="match status" value="1"/>
</dbReference>
<evidence type="ECO:0000313" key="6">
    <source>
        <dbReference type="EMBL" id="AEI41910.1"/>
    </source>
</evidence>
<dbReference type="GO" id="GO:0003677">
    <property type="term" value="F:DNA binding"/>
    <property type="evidence" value="ECO:0007669"/>
    <property type="project" value="UniProtKB-UniRule"/>
</dbReference>
<keyword evidence="2 4" id="KW-0238">DNA-binding</keyword>
<dbReference type="SUPFAM" id="SSF48498">
    <property type="entry name" value="Tetracyclin repressor-like, C-terminal domain"/>
    <property type="match status" value="1"/>
</dbReference>
<dbReference type="SUPFAM" id="SSF46689">
    <property type="entry name" value="Homeodomain-like"/>
    <property type="match status" value="1"/>
</dbReference>
<feature type="DNA-binding region" description="H-T-H motif" evidence="4">
    <location>
        <begin position="28"/>
        <end position="47"/>
    </location>
</feature>
<evidence type="ECO:0000256" key="4">
    <source>
        <dbReference type="PROSITE-ProRule" id="PRU00335"/>
    </source>
</evidence>
<dbReference type="InterPro" id="IPR011075">
    <property type="entry name" value="TetR_C"/>
</dbReference>
<dbReference type="Gene3D" id="1.10.357.10">
    <property type="entry name" value="Tetracycline Repressor, domain 2"/>
    <property type="match status" value="1"/>
</dbReference>
<name>F8F622_PAEMK</name>
<protein>
    <submittedName>
        <fullName evidence="6">TetR family transcriptional regulator</fullName>
    </submittedName>
</protein>
<reference evidence="7" key="1">
    <citation type="submission" date="2011-06" db="EMBL/GenBank/DDBJ databases">
        <title>Complete genome sequence of Paenibacillus mucilaginosus KNP414.</title>
        <authorList>
            <person name="Wang J."/>
            <person name="Hu S."/>
            <person name="Hu X."/>
            <person name="Zhang B."/>
            <person name="Dong D."/>
            <person name="Zhang S."/>
            <person name="Zhao K."/>
            <person name="Wu D."/>
        </authorList>
    </citation>
    <scope>NUCLEOTIDE SEQUENCE [LARGE SCALE GENOMIC DNA]</scope>
    <source>
        <strain evidence="7">KNP414</strain>
    </source>
</reference>
<dbReference type="InterPro" id="IPR036271">
    <property type="entry name" value="Tet_transcr_reg_TetR-rel_C_sf"/>
</dbReference>
<proteinExistence type="predicted"/>
<organism evidence="6 7">
    <name type="scientific">Paenibacillus mucilaginosus (strain KNP414)</name>
    <dbReference type="NCBI Taxonomy" id="1036673"/>
    <lineage>
        <taxon>Bacteria</taxon>
        <taxon>Bacillati</taxon>
        <taxon>Bacillota</taxon>
        <taxon>Bacilli</taxon>
        <taxon>Bacillales</taxon>
        <taxon>Paenibacillaceae</taxon>
        <taxon>Paenibacillus</taxon>
    </lineage>
</organism>
<dbReference type="InterPro" id="IPR009057">
    <property type="entry name" value="Homeodomain-like_sf"/>
</dbReference>
<evidence type="ECO:0000259" key="5">
    <source>
        <dbReference type="PROSITE" id="PS50977"/>
    </source>
</evidence>